<protein>
    <submittedName>
        <fullName evidence="1">Uncharacterized protein</fullName>
    </submittedName>
</protein>
<proteinExistence type="predicted"/>
<dbReference type="EMBL" id="BARS01013699">
    <property type="protein sequence ID" value="GAF98817.1"/>
    <property type="molecule type" value="Genomic_DNA"/>
</dbReference>
<reference evidence="1" key="1">
    <citation type="journal article" date="2014" name="Front. Microbiol.">
        <title>High frequency of phylogenetically diverse reductive dehalogenase-homologous genes in deep subseafloor sedimentary metagenomes.</title>
        <authorList>
            <person name="Kawai M."/>
            <person name="Futagami T."/>
            <person name="Toyoda A."/>
            <person name="Takaki Y."/>
            <person name="Nishi S."/>
            <person name="Hori S."/>
            <person name="Arai W."/>
            <person name="Tsubouchi T."/>
            <person name="Morono Y."/>
            <person name="Uchiyama I."/>
            <person name="Ito T."/>
            <person name="Fujiyama A."/>
            <person name="Inagaki F."/>
            <person name="Takami H."/>
        </authorList>
    </citation>
    <scope>NUCLEOTIDE SEQUENCE</scope>
    <source>
        <strain evidence="1">Expedition CK06-06</strain>
    </source>
</reference>
<sequence length="88" mass="10458">MENKIIKQTWNGNEILVHTTTYHQNNEVTLGVWCPQELNIGDELHLCMIKGFMKIKEIVQNRDHNGVFENPDHKWSSYWKLTCHFNAF</sequence>
<dbReference type="AlphaFoldDB" id="X0UEI8"/>
<organism evidence="1">
    <name type="scientific">marine sediment metagenome</name>
    <dbReference type="NCBI Taxonomy" id="412755"/>
    <lineage>
        <taxon>unclassified sequences</taxon>
        <taxon>metagenomes</taxon>
        <taxon>ecological metagenomes</taxon>
    </lineage>
</organism>
<name>X0UEI8_9ZZZZ</name>
<gene>
    <name evidence="1" type="ORF">S01H1_23613</name>
</gene>
<comment type="caution">
    <text evidence="1">The sequence shown here is derived from an EMBL/GenBank/DDBJ whole genome shotgun (WGS) entry which is preliminary data.</text>
</comment>
<evidence type="ECO:0000313" key="1">
    <source>
        <dbReference type="EMBL" id="GAF98817.1"/>
    </source>
</evidence>
<accession>X0UEI8</accession>